<feature type="region of interest" description="Disordered" evidence="1">
    <location>
        <begin position="1334"/>
        <end position="1360"/>
    </location>
</feature>
<protein>
    <submittedName>
        <fullName evidence="2">Uncharacterized protein</fullName>
    </submittedName>
</protein>
<evidence type="ECO:0000256" key="1">
    <source>
        <dbReference type="SAM" id="MobiDB-lite"/>
    </source>
</evidence>
<feature type="region of interest" description="Disordered" evidence="1">
    <location>
        <begin position="582"/>
        <end position="605"/>
    </location>
</feature>
<name>A0A836H070_9TRYP</name>
<dbReference type="OrthoDB" id="272744at2759"/>
<accession>A0A836H070</accession>
<evidence type="ECO:0000313" key="2">
    <source>
        <dbReference type="EMBL" id="KAG5468416.1"/>
    </source>
</evidence>
<reference evidence="2 3" key="1">
    <citation type="submission" date="2021-03" db="EMBL/GenBank/DDBJ databases">
        <title>Leishmania (Mundinia) martiniquensis Genome sequencing and assembly.</title>
        <authorList>
            <person name="Almutairi H."/>
            <person name="Gatherer D."/>
        </authorList>
    </citation>
    <scope>NUCLEOTIDE SEQUENCE [LARGE SCALE GENOMIC DNA]</scope>
    <source>
        <strain evidence="2">LSCM1</strain>
    </source>
</reference>
<proteinExistence type="predicted"/>
<sequence length="1360" mass="147568">MRSSRLGRLRVSLVSRDGSHFIQAETLHRRWAEVDAARSATLTGPATELLRETIAALQASAPTPTLPSIASSDLGSSPLSAPPPLLHSRESAELIWRSVRRQQVQWQEALALLPWQLLAMTPAQQQFLSSHVLRAPWRVASLALAAWDVHEDAALVQQYRSLKSATYMVEYARLVAAALRERPLLPSGLLPVPYGVMQHGYALGRRSPQDAKIALTLSKHMALLGRDALTREAEERLVLSHAALEGLAGQWEAALRTVRNSRAVRLSAREGVARYAQALTTQHLNPALAQSHSPSVSQHGDAQVSALGDKTAAAGFAPDVKRHGEDASSDWVKALHAFLTKEPRIQTYPDARQLLGSLPPEVREGRAHLLLASAVLRCCAQRMFPGTLTRRVSSCIAKADWTMALTLTCAAQYYDVAAPLIPFAKKGGADGATDEADIPPDLRVYMTAVNRLTRKELPAASASSPLSATAAAALTYPEALAYALTATSPATWRTLLLFCPHTSPQTRLRYFLLAACFAAGLTTIPELASESSSAGGLIECCTFESRAVSRLVCAAAEQRNQQYFFKVIPASLRAHHFERSPLTNTPLEASPPEAEGRGLSGGSVTGDGASTAQVIRKWDGETPAELSLSRGSVMPARLRLRAWRHRTAATPTDCTQLLADVSLYLRATHSVEGILMRADRRPRLTEELFLKTLAALAASGVVQLPLTERFHWPLAVLKVARLLRVSVDASLVAWTTCTLPSVFVDRARLALPSILGTHTLLGDWKAGLQLCARLLRKAQSGEVEIGEEALLADKPAARKPNMMSPTLLEAMAQVGYASPAAVAVRHWKTLAASSRVSLQSKGPCALPLLLLELQQFGDERQLSEEVRHACARESLGSSQEKLQCLSRRRMLLGAAFSLLDSEATLRRVLRAMRKEKARAADMDAYGLQRLLRVLPSKEAAQVLVEEAREGRCAHEHWLCEEMSRADLAADDAGSLARLRPSSTTLSALRFFKDAAAVHDAVGCLKGLVRLAERASECPYPDVLLLSLLRLLRLFLSHDKLISASLAAPELARGEAPAVLALAYKLFNRMQEIQRLSLPLKGARCVMRRASVAHLSKAHTVSDARDVGMPKAPAAPCAVLAVLGVLHSTASSALQVPVPASFTSHLLSRVVETSGAADWLTALLFFKNLRHPTMRERVLLVRALRHCGAAATQILLSHRRFLSECPDQIVIWANEAGGPSKWLQSVALLERAARWERFTTALEAGAEQDKSDSTGAASALGLPLAPSVVAIIHGWNAAERRRGGELLRRHGFITMGSEAVGKSLDDARVTETMDAQVQRQTEALLQLLKMKSSFAEPCTDVPPPLPDAADSELTAEPQRHE</sequence>
<comment type="caution">
    <text evidence="2">The sequence shown here is derived from an EMBL/GenBank/DDBJ whole genome shotgun (WGS) entry which is preliminary data.</text>
</comment>
<dbReference type="GeneID" id="92512491"/>
<keyword evidence="3" id="KW-1185">Reference proteome</keyword>
<dbReference type="EMBL" id="JAFEUZ010000034">
    <property type="protein sequence ID" value="KAG5468416.1"/>
    <property type="molecule type" value="Genomic_DNA"/>
</dbReference>
<evidence type="ECO:0000313" key="3">
    <source>
        <dbReference type="Proteomes" id="UP000673552"/>
    </source>
</evidence>
<organism evidence="2 3">
    <name type="scientific">Leishmania martiniquensis</name>
    <dbReference type="NCBI Taxonomy" id="1580590"/>
    <lineage>
        <taxon>Eukaryota</taxon>
        <taxon>Discoba</taxon>
        <taxon>Euglenozoa</taxon>
        <taxon>Kinetoplastea</taxon>
        <taxon>Metakinetoplastina</taxon>
        <taxon>Trypanosomatida</taxon>
        <taxon>Trypanosomatidae</taxon>
        <taxon>Leishmaniinae</taxon>
        <taxon>Leishmania</taxon>
    </lineage>
</organism>
<dbReference type="RefSeq" id="XP_067175354.1">
    <property type="nucleotide sequence ID" value="XM_067319979.1"/>
</dbReference>
<gene>
    <name evidence="2" type="ORF">LSCM1_02396</name>
</gene>
<dbReference type="Proteomes" id="UP000673552">
    <property type="component" value="Chromosome 34"/>
</dbReference>
<dbReference type="KEGG" id="lmat:92512491"/>